<dbReference type="PRINTS" id="PR00117">
    <property type="entry name" value="BARNASE"/>
</dbReference>
<sequence>MIIEYWNKVRSFVKWLIPFFLAIFLLFGCGPAQTQESRADMPVHQEQAGQAETSALALDKDGSYTSKEDVALYIHIYGTLPGNFITKKEAENAGWVSREGNLWDVAPGKSIGGSPFGNYEEILPDKDGRKWFECDINYEGGFRNAERLVYSNDGLIYYTADHYKTFEQIY</sequence>
<keyword evidence="4" id="KW-0964">Secreted</keyword>
<dbReference type="Proteomes" id="UP001203136">
    <property type="component" value="Unassembled WGS sequence"/>
</dbReference>
<evidence type="ECO:0000313" key="8">
    <source>
        <dbReference type="Proteomes" id="UP001203136"/>
    </source>
</evidence>
<dbReference type="GO" id="GO:0003723">
    <property type="term" value="F:RNA binding"/>
    <property type="evidence" value="ECO:0007669"/>
    <property type="project" value="InterPro"/>
</dbReference>
<dbReference type="GO" id="GO:0005576">
    <property type="term" value="C:extracellular region"/>
    <property type="evidence" value="ECO:0007669"/>
    <property type="project" value="UniProtKB-SubCell"/>
</dbReference>
<organism evidence="7 8">
    <name type="scientific">Clostridium symbiosum</name>
    <name type="common">Bacteroides symbiosus</name>
    <dbReference type="NCBI Taxonomy" id="1512"/>
    <lineage>
        <taxon>Bacteria</taxon>
        <taxon>Bacillati</taxon>
        <taxon>Bacillota</taxon>
        <taxon>Clostridia</taxon>
        <taxon>Lachnospirales</taxon>
        <taxon>Lachnospiraceae</taxon>
        <taxon>Otoolea</taxon>
    </lineage>
</organism>
<protein>
    <recommendedName>
        <fullName evidence="3">Ribonuclease</fullName>
    </recommendedName>
</protein>
<dbReference type="GO" id="GO:0016787">
    <property type="term" value="F:hydrolase activity"/>
    <property type="evidence" value="ECO:0007669"/>
    <property type="project" value="UniProtKB-KW"/>
</dbReference>
<comment type="subcellular location">
    <subcellularLocation>
        <location evidence="1">Secreted</location>
    </subcellularLocation>
</comment>
<dbReference type="SUPFAM" id="SSF53933">
    <property type="entry name" value="Microbial ribonucleases"/>
    <property type="match status" value="1"/>
</dbReference>
<name>A0AAW5F7D9_CLOSY</name>
<dbReference type="GO" id="GO:0004521">
    <property type="term" value="F:RNA endonuclease activity"/>
    <property type="evidence" value="ECO:0007669"/>
    <property type="project" value="InterPro"/>
</dbReference>
<dbReference type="InterPro" id="IPR000026">
    <property type="entry name" value="N1-like"/>
</dbReference>
<evidence type="ECO:0000256" key="1">
    <source>
        <dbReference type="ARBA" id="ARBA00004613"/>
    </source>
</evidence>
<keyword evidence="5" id="KW-0540">Nuclease</keyword>
<dbReference type="InterPro" id="IPR001887">
    <property type="entry name" value="Barnase"/>
</dbReference>
<keyword evidence="6" id="KW-0378">Hydrolase</keyword>
<dbReference type="InterPro" id="IPR016191">
    <property type="entry name" value="Ribonuclease/ribotoxin"/>
</dbReference>
<reference evidence="7" key="1">
    <citation type="journal article" date="2022" name="Cell Host Microbe">
        <title>Colonization of the live biotherapeutic product VE303 and modulation of the microbiota and metabolites in healthy volunteers.</title>
        <authorList>
            <person name="Dsouza M."/>
            <person name="Menon R."/>
            <person name="Crossette E."/>
            <person name="Bhattarai S.K."/>
            <person name="Schneider J."/>
            <person name="Kim Y.G."/>
            <person name="Reddy S."/>
            <person name="Caballero S."/>
            <person name="Felix C."/>
            <person name="Cornacchione L."/>
            <person name="Hendrickson J."/>
            <person name="Watson A.R."/>
            <person name="Minot S.S."/>
            <person name="Greenfield N."/>
            <person name="Schopf L."/>
            <person name="Szabady R."/>
            <person name="Patarroyo J."/>
            <person name="Smith W."/>
            <person name="Harrison P."/>
            <person name="Kuijper E.J."/>
            <person name="Kelly C.P."/>
            <person name="Olle B."/>
            <person name="Bobilev D."/>
            <person name="Silber J.L."/>
            <person name="Bucci V."/>
            <person name="Roberts B."/>
            <person name="Faith J."/>
            <person name="Norman J.M."/>
        </authorList>
    </citation>
    <scope>NUCLEOTIDE SEQUENCE</scope>
    <source>
        <strain evidence="7">VE303-04</strain>
    </source>
</reference>
<evidence type="ECO:0000256" key="4">
    <source>
        <dbReference type="ARBA" id="ARBA00022525"/>
    </source>
</evidence>
<evidence type="ECO:0000313" key="7">
    <source>
        <dbReference type="EMBL" id="MCK0087765.1"/>
    </source>
</evidence>
<comment type="similarity">
    <text evidence="2">Belongs to the ribonuclease N1/T1 family.</text>
</comment>
<proteinExistence type="inferred from homology"/>
<dbReference type="EMBL" id="JAINVB010000001">
    <property type="protein sequence ID" value="MCK0087765.1"/>
    <property type="molecule type" value="Genomic_DNA"/>
</dbReference>
<dbReference type="RefSeq" id="WP_003510225.1">
    <property type="nucleotide sequence ID" value="NZ_CABHNX010000013.1"/>
</dbReference>
<evidence type="ECO:0000256" key="6">
    <source>
        <dbReference type="ARBA" id="ARBA00022801"/>
    </source>
</evidence>
<evidence type="ECO:0000256" key="5">
    <source>
        <dbReference type="ARBA" id="ARBA00022722"/>
    </source>
</evidence>
<dbReference type="Gene3D" id="3.10.450.30">
    <property type="entry name" value="Microbial ribonucleases"/>
    <property type="match status" value="1"/>
</dbReference>
<dbReference type="AlphaFoldDB" id="A0AAW5F7D9"/>
<gene>
    <name evidence="7" type="ORF">K5I21_18150</name>
</gene>
<dbReference type="Pfam" id="PF00545">
    <property type="entry name" value="Ribonuclease"/>
    <property type="match status" value="1"/>
</dbReference>
<accession>A0AAW5F7D9</accession>
<evidence type="ECO:0000256" key="3">
    <source>
        <dbReference type="ARBA" id="ARBA00022214"/>
    </source>
</evidence>
<evidence type="ECO:0000256" key="2">
    <source>
        <dbReference type="ARBA" id="ARBA00009006"/>
    </source>
</evidence>
<comment type="caution">
    <text evidence="7">The sequence shown here is derived from an EMBL/GenBank/DDBJ whole genome shotgun (WGS) entry which is preliminary data.</text>
</comment>